<organism evidence="13 14">
    <name type="scientific">Spectribacter hydrogenoxidans</name>
    <dbReference type="NCBI Taxonomy" id="3075608"/>
    <lineage>
        <taxon>Bacteria</taxon>
        <taxon>Pseudomonadati</taxon>
        <taxon>Pseudomonadota</taxon>
        <taxon>Gammaproteobacteria</taxon>
        <taxon>Salinisphaerales</taxon>
        <taxon>Salinisphaeraceae</taxon>
        <taxon>Spectribacter</taxon>
    </lineage>
</organism>
<feature type="transmembrane region" description="Helical" evidence="11">
    <location>
        <begin position="20"/>
        <end position="38"/>
    </location>
</feature>
<evidence type="ECO:0000256" key="4">
    <source>
        <dbReference type="ARBA" id="ARBA00022475"/>
    </source>
</evidence>
<evidence type="ECO:0000313" key="14">
    <source>
        <dbReference type="Proteomes" id="UP001251857"/>
    </source>
</evidence>
<evidence type="ECO:0000256" key="10">
    <source>
        <dbReference type="ARBA" id="ARBA00023136"/>
    </source>
</evidence>
<evidence type="ECO:0000256" key="5">
    <source>
        <dbReference type="ARBA" id="ARBA00022519"/>
    </source>
</evidence>
<comment type="similarity">
    <text evidence="3 11">Belongs to the UbiA prenyltransferase family.</text>
</comment>
<accession>A0ABU3BXE5</accession>
<gene>
    <name evidence="11 13" type="primary">ubiA</name>
    <name evidence="13" type="ORF">RM532_03345</name>
</gene>
<feature type="transmembrane region" description="Helical" evidence="11">
    <location>
        <begin position="168"/>
        <end position="191"/>
    </location>
</feature>
<feature type="transmembrane region" description="Helical" evidence="11">
    <location>
        <begin position="92"/>
        <end position="112"/>
    </location>
</feature>
<dbReference type="PANTHER" id="PTHR11048">
    <property type="entry name" value="PRENYLTRANSFERASES"/>
    <property type="match status" value="1"/>
</dbReference>
<feature type="transmembrane region" description="Helical" evidence="11">
    <location>
        <begin position="212"/>
        <end position="234"/>
    </location>
</feature>
<keyword evidence="8 11" id="KW-0812">Transmembrane</keyword>
<reference evidence="13 14" key="1">
    <citation type="submission" date="2023-09" db="EMBL/GenBank/DDBJ databases">
        <authorList>
            <person name="Rey-Velasco X."/>
        </authorList>
    </citation>
    <scope>NUCLEOTIDE SEQUENCE [LARGE SCALE GENOMIC DNA]</scope>
    <source>
        <strain evidence="13 14">W335</strain>
    </source>
</reference>
<evidence type="ECO:0000256" key="2">
    <source>
        <dbReference type="ARBA" id="ARBA00004141"/>
    </source>
</evidence>
<dbReference type="GO" id="GO:0008412">
    <property type="term" value="F:4-hydroxybenzoate polyprenyltransferase activity"/>
    <property type="evidence" value="ECO:0007669"/>
    <property type="project" value="UniProtKB-EC"/>
</dbReference>
<dbReference type="CDD" id="cd13959">
    <property type="entry name" value="PT_UbiA_COQ2"/>
    <property type="match status" value="1"/>
</dbReference>
<dbReference type="HAMAP" id="MF_01635">
    <property type="entry name" value="UbiA"/>
    <property type="match status" value="1"/>
</dbReference>
<keyword evidence="5 11" id="KW-0997">Cell inner membrane</keyword>
<comment type="function">
    <text evidence="11">Catalyzes the prenylation of para-hydroxybenzoate (PHB) with an all-trans polyprenyl group. Mediates the second step in the final reaction sequence of ubiquinone-8 (UQ-8) biosynthesis, which is the condensation of the polyisoprenoid side chain with PHB, generating the first membrane-bound Q intermediate 3-octaprenyl-4-hydroxybenzoate.</text>
</comment>
<evidence type="ECO:0000256" key="9">
    <source>
        <dbReference type="ARBA" id="ARBA00022989"/>
    </source>
</evidence>
<keyword evidence="4 11" id="KW-1003">Cell membrane</keyword>
<evidence type="ECO:0000256" key="6">
    <source>
        <dbReference type="ARBA" id="ARBA00022679"/>
    </source>
</evidence>
<dbReference type="InterPro" id="IPR030470">
    <property type="entry name" value="UbiA_prenylTrfase_CS"/>
</dbReference>
<feature type="transmembrane region" description="Helical" evidence="11">
    <location>
        <begin position="118"/>
        <end position="135"/>
    </location>
</feature>
<dbReference type="Gene3D" id="1.20.120.1780">
    <property type="entry name" value="UbiA prenyltransferase"/>
    <property type="match status" value="1"/>
</dbReference>
<dbReference type="EC" id="2.5.1.39" evidence="11 12"/>
<sequence>MQADFGWPPRVSAYWRLTRLNRPIGIFLVGWPMLWALWLAADGLPNADVLIVFVLGCILMRSAGCVINDYADRGIDGYVKRTRERPLATGEVSEAGALALFALLALAAFGLVLLLNPLTIALSLGGVVLAATYPFTKRYTHWPQAALGAAFAWAVPMAFAAQTGSLPAGAWLLFAAVLVWALVYDTIYAMVDRDDDLRIGVKSTAVLWGRRDRLYIGLCQGVFFLLLVVVGRLFDLAPAYYVMLAAAVGLAFYHQWLIRHREREACFRAFLNHNVLGGVIFVGVVLGV</sequence>
<feature type="transmembrane region" description="Helical" evidence="11">
    <location>
        <begin position="50"/>
        <end position="71"/>
    </location>
</feature>
<evidence type="ECO:0000313" key="13">
    <source>
        <dbReference type="EMBL" id="MDT0633987.1"/>
    </source>
</evidence>
<feature type="transmembrane region" description="Helical" evidence="11">
    <location>
        <begin position="270"/>
        <end position="287"/>
    </location>
</feature>
<dbReference type="InterPro" id="IPR006370">
    <property type="entry name" value="HB_polyprenyltransferase-like"/>
</dbReference>
<dbReference type="Gene3D" id="1.10.357.140">
    <property type="entry name" value="UbiA prenyltransferase"/>
    <property type="match status" value="1"/>
</dbReference>
<comment type="cofactor">
    <cofactor evidence="1 11">
        <name>Mg(2+)</name>
        <dbReference type="ChEBI" id="CHEBI:18420"/>
    </cofactor>
</comment>
<evidence type="ECO:0000256" key="3">
    <source>
        <dbReference type="ARBA" id="ARBA00005985"/>
    </source>
</evidence>
<dbReference type="NCBIfam" id="TIGR01474">
    <property type="entry name" value="ubiA_proteo"/>
    <property type="match status" value="1"/>
</dbReference>
<keyword evidence="6 11" id="KW-0808">Transferase</keyword>
<dbReference type="PROSITE" id="PS00943">
    <property type="entry name" value="UBIA"/>
    <property type="match status" value="1"/>
</dbReference>
<comment type="subcellular location">
    <subcellularLocation>
        <location evidence="11">Cell inner membrane</location>
        <topology evidence="11">Multi-pass membrane protein</topology>
    </subcellularLocation>
    <subcellularLocation>
        <location evidence="2">Membrane</location>
        <topology evidence="2">Multi-pass membrane protein</topology>
    </subcellularLocation>
</comment>
<keyword evidence="7 11" id="KW-0831">Ubiquinone biosynthesis</keyword>
<protein>
    <recommendedName>
        <fullName evidence="11 12">4-hydroxybenzoate octaprenyltransferase</fullName>
        <ecNumber evidence="11 12">2.5.1.39</ecNumber>
    </recommendedName>
    <alternativeName>
        <fullName evidence="11">4-HB polyprenyltransferase</fullName>
    </alternativeName>
</protein>
<comment type="catalytic activity">
    <reaction evidence="11">
        <text>all-trans-octaprenyl diphosphate + 4-hydroxybenzoate = 4-hydroxy-3-(all-trans-octaprenyl)benzoate + diphosphate</text>
        <dbReference type="Rhea" id="RHEA:27782"/>
        <dbReference type="ChEBI" id="CHEBI:1617"/>
        <dbReference type="ChEBI" id="CHEBI:17879"/>
        <dbReference type="ChEBI" id="CHEBI:33019"/>
        <dbReference type="ChEBI" id="CHEBI:57711"/>
        <dbReference type="EC" id="2.5.1.39"/>
    </reaction>
</comment>
<evidence type="ECO:0000256" key="1">
    <source>
        <dbReference type="ARBA" id="ARBA00001946"/>
    </source>
</evidence>
<evidence type="ECO:0000256" key="11">
    <source>
        <dbReference type="HAMAP-Rule" id="MF_01635"/>
    </source>
</evidence>
<dbReference type="Pfam" id="PF01040">
    <property type="entry name" value="UbiA"/>
    <property type="match status" value="1"/>
</dbReference>
<dbReference type="Proteomes" id="UP001251857">
    <property type="component" value="Unassembled WGS sequence"/>
</dbReference>
<keyword evidence="10 11" id="KW-0472">Membrane</keyword>
<dbReference type="InterPro" id="IPR000537">
    <property type="entry name" value="UbiA_prenyltransferase"/>
</dbReference>
<proteinExistence type="inferred from homology"/>
<comment type="pathway">
    <text evidence="11">Cofactor biosynthesis; ubiquinone biosynthesis.</text>
</comment>
<evidence type="ECO:0000256" key="12">
    <source>
        <dbReference type="NCBIfam" id="TIGR01474"/>
    </source>
</evidence>
<dbReference type="InterPro" id="IPR044878">
    <property type="entry name" value="UbiA_sf"/>
</dbReference>
<dbReference type="InterPro" id="IPR039653">
    <property type="entry name" value="Prenyltransferase"/>
</dbReference>
<evidence type="ECO:0000256" key="8">
    <source>
        <dbReference type="ARBA" id="ARBA00022692"/>
    </source>
</evidence>
<keyword evidence="11" id="KW-0460">Magnesium</keyword>
<dbReference type="RefSeq" id="WP_311651724.1">
    <property type="nucleotide sequence ID" value="NZ_JAVRIB010000003.1"/>
</dbReference>
<evidence type="ECO:0000256" key="7">
    <source>
        <dbReference type="ARBA" id="ARBA00022688"/>
    </source>
</evidence>
<comment type="caution">
    <text evidence="13">The sequence shown here is derived from an EMBL/GenBank/DDBJ whole genome shotgun (WGS) entry which is preliminary data.</text>
</comment>
<feature type="transmembrane region" description="Helical" evidence="11">
    <location>
        <begin position="142"/>
        <end position="162"/>
    </location>
</feature>
<dbReference type="PANTHER" id="PTHR11048:SF28">
    <property type="entry name" value="4-HYDROXYBENZOATE POLYPRENYLTRANSFERASE, MITOCHONDRIAL"/>
    <property type="match status" value="1"/>
</dbReference>
<dbReference type="EMBL" id="JAVRIB010000003">
    <property type="protein sequence ID" value="MDT0633987.1"/>
    <property type="molecule type" value="Genomic_DNA"/>
</dbReference>
<keyword evidence="14" id="KW-1185">Reference proteome</keyword>
<name>A0ABU3BXE5_9GAMM</name>
<keyword evidence="9 11" id="KW-1133">Transmembrane helix</keyword>
<feature type="transmembrane region" description="Helical" evidence="11">
    <location>
        <begin position="240"/>
        <end position="258"/>
    </location>
</feature>